<dbReference type="InterPro" id="IPR036291">
    <property type="entry name" value="NAD(P)-bd_dom_sf"/>
</dbReference>
<dbReference type="OrthoDB" id="37659at2759"/>
<reference evidence="3 4" key="1">
    <citation type="submission" date="2017-12" db="EMBL/GenBank/DDBJ databases">
        <title>Sequencing, de novo assembly and annotation of complete genome of a new Thraustochytrid species, strain FCC1311.</title>
        <authorList>
            <person name="Sedici K."/>
            <person name="Godart F."/>
            <person name="Aiese Cigliano R."/>
            <person name="Sanseverino W."/>
            <person name="Barakat M."/>
            <person name="Ortet P."/>
            <person name="Marechal E."/>
            <person name="Cagnac O."/>
            <person name="Amato A."/>
        </authorList>
    </citation>
    <scope>NUCLEOTIDE SEQUENCE [LARGE SCALE GENOMIC DNA]</scope>
</reference>
<dbReference type="PANTHER" id="PTHR43391:SF82">
    <property type="entry name" value="OXIDOREDUCTASE SADH-RELATED"/>
    <property type="match status" value="1"/>
</dbReference>
<dbReference type="InterPro" id="IPR002347">
    <property type="entry name" value="SDR_fam"/>
</dbReference>
<name>A0A2R5GMP9_9STRA</name>
<keyword evidence="2" id="KW-0560">Oxidoreductase</keyword>
<evidence type="ECO:0000313" key="3">
    <source>
        <dbReference type="EMBL" id="GBG32172.1"/>
    </source>
</evidence>
<dbReference type="Gene3D" id="3.40.50.720">
    <property type="entry name" value="NAD(P)-binding Rossmann-like Domain"/>
    <property type="match status" value="1"/>
</dbReference>
<gene>
    <name evidence="3" type="ORF">FCC1311_083972</name>
</gene>
<dbReference type="PANTHER" id="PTHR43391">
    <property type="entry name" value="RETINOL DEHYDROGENASE-RELATED"/>
    <property type="match status" value="1"/>
</dbReference>
<dbReference type="InParanoid" id="A0A2R5GMP9"/>
<dbReference type="PRINTS" id="PR00081">
    <property type="entry name" value="GDHRDH"/>
</dbReference>
<comment type="similarity">
    <text evidence="1">Belongs to the short-chain dehydrogenases/reductases (SDR) family.</text>
</comment>
<dbReference type="EMBL" id="BEYU01000116">
    <property type="protein sequence ID" value="GBG32172.1"/>
    <property type="molecule type" value="Genomic_DNA"/>
</dbReference>
<dbReference type="Pfam" id="PF00106">
    <property type="entry name" value="adh_short"/>
    <property type="match status" value="1"/>
</dbReference>
<dbReference type="GO" id="GO:0016491">
    <property type="term" value="F:oxidoreductase activity"/>
    <property type="evidence" value="ECO:0007669"/>
    <property type="project" value="UniProtKB-KW"/>
</dbReference>
<sequence>MKVEGLVAMVTGGGSGMGRDLVVQLAKAGCHVAFCDVSQAGIDETVKLAQATARKGIRVMGGKVDVTDREGLQRFAEEVVSKNNDKLHLLFANAGIASHGPLIHDANATAEQIASKEREWDRCFEIDFFGVLYTLRAFLPHIVRQDKGYVVVTSSVNGFWTWPEHSCYTAAKFGVRGLTESLLVETYAKAPHVQVACVHPGGVRTNIVRNSTFAKNKEGKTSDITGDFDKIAGLSSAEAAEWILDGVARDHTRILVGYDAVLWDKMNRLSPHGGYKVFGALGREGIAQWDPTRASENIVQAKKVSLLGWLRFLKDGGLFFLIFSAPATAMNLIRQLTGASASQVLTLSAILALVKLQRSSRSRI</sequence>
<dbReference type="Proteomes" id="UP000241890">
    <property type="component" value="Unassembled WGS sequence"/>
</dbReference>
<protein>
    <submittedName>
        <fullName evidence="3">Dehydrogenase/reductase SDR family protein 7-like</fullName>
    </submittedName>
</protein>
<keyword evidence="4" id="KW-1185">Reference proteome</keyword>
<accession>A0A2R5GMP9</accession>
<organism evidence="3 4">
    <name type="scientific">Hondaea fermentalgiana</name>
    <dbReference type="NCBI Taxonomy" id="2315210"/>
    <lineage>
        <taxon>Eukaryota</taxon>
        <taxon>Sar</taxon>
        <taxon>Stramenopiles</taxon>
        <taxon>Bigyra</taxon>
        <taxon>Labyrinthulomycetes</taxon>
        <taxon>Thraustochytrida</taxon>
        <taxon>Thraustochytriidae</taxon>
        <taxon>Hondaea</taxon>
    </lineage>
</organism>
<comment type="caution">
    <text evidence="3">The sequence shown here is derived from an EMBL/GenBank/DDBJ whole genome shotgun (WGS) entry which is preliminary data.</text>
</comment>
<dbReference type="AlphaFoldDB" id="A0A2R5GMP9"/>
<evidence type="ECO:0000313" key="4">
    <source>
        <dbReference type="Proteomes" id="UP000241890"/>
    </source>
</evidence>
<evidence type="ECO:0000256" key="2">
    <source>
        <dbReference type="ARBA" id="ARBA00023002"/>
    </source>
</evidence>
<proteinExistence type="inferred from homology"/>
<evidence type="ECO:0000256" key="1">
    <source>
        <dbReference type="ARBA" id="ARBA00006484"/>
    </source>
</evidence>
<dbReference type="SUPFAM" id="SSF51735">
    <property type="entry name" value="NAD(P)-binding Rossmann-fold domains"/>
    <property type="match status" value="1"/>
</dbReference>